<dbReference type="Proteomes" id="UP001350005">
    <property type="component" value="Unassembled WGS sequence"/>
</dbReference>
<proteinExistence type="predicted"/>
<accession>A0A1B8ZQ88</accession>
<evidence type="ECO:0000313" key="6">
    <source>
        <dbReference type="Proteomes" id="UP001350005"/>
    </source>
</evidence>
<dbReference type="RefSeq" id="WP_065397733.1">
    <property type="nucleotide sequence ID" value="NZ_CP033811.1"/>
</dbReference>
<reference evidence="4" key="2">
    <citation type="submission" date="2016-07" db="EMBL/GenBank/DDBJ databases">
        <authorList>
            <person name="Jeong J.-J."/>
            <person name="Kim D.W."/>
            <person name="Sang M.K."/>
            <person name="Choi I.-G."/>
            <person name="Kim K.D."/>
        </authorList>
    </citation>
    <scope>NUCLEOTIDE SEQUENCE</scope>
    <source>
        <strain evidence="4">CC-VM-7</strain>
    </source>
</reference>
<evidence type="ECO:0000256" key="2">
    <source>
        <dbReference type="SAM" id="SignalP"/>
    </source>
</evidence>
<reference evidence="3 6" key="3">
    <citation type="submission" date="2024-01" db="EMBL/GenBank/DDBJ databases">
        <title>Whole genome of Chryseobacterium arthrosphaerae NNCa 2741.</title>
        <authorList>
            <person name="Boriskina E.V."/>
            <person name="Gordinskaya N.A."/>
            <person name="Kropotov V.S."/>
            <person name="Alekseeva A.E."/>
            <person name="Makhova M.A."/>
            <person name="Kryazhev D.V."/>
            <person name="Shkurkina I.S."/>
        </authorList>
    </citation>
    <scope>NUCLEOTIDE SEQUENCE [LARGE SCALE GENOMIC DNA]</scope>
    <source>
        <strain evidence="3 6">NNCa 2741</strain>
    </source>
</reference>
<protein>
    <recommendedName>
        <fullName evidence="7">Lipoprotein</fullName>
    </recommendedName>
</protein>
<feature type="region of interest" description="Disordered" evidence="1">
    <location>
        <begin position="86"/>
        <end position="123"/>
    </location>
</feature>
<dbReference type="GeneID" id="78301141"/>
<dbReference type="PROSITE" id="PS51257">
    <property type="entry name" value="PROKAR_LIPOPROTEIN"/>
    <property type="match status" value="1"/>
</dbReference>
<sequence>MKKLFLLLLTAFLFIGCSSNDDTIYDYVGTWSGSYDGSDKGVWNFVVDTNGKVVGTMHSDVNNENYSISGNLSETGDLNAKVGFPSSGGDFRGTLGTDKKGSGSWANSLPTPAKSGSWKGEKK</sequence>
<dbReference type="EMBL" id="MAYG01000001">
    <property type="protein sequence ID" value="OCA73734.1"/>
    <property type="molecule type" value="Genomic_DNA"/>
</dbReference>
<dbReference type="AlphaFoldDB" id="A0A1B8ZQ88"/>
<feature type="signal peptide" evidence="2">
    <location>
        <begin position="1"/>
        <end position="20"/>
    </location>
</feature>
<dbReference type="KEGG" id="carh:EGY05_08405"/>
<evidence type="ECO:0000313" key="4">
    <source>
        <dbReference type="EMBL" id="OCA73734.1"/>
    </source>
</evidence>
<organism evidence="4 5">
    <name type="scientific">Chryseobacterium arthrosphaerae</name>
    <dbReference type="NCBI Taxonomy" id="651561"/>
    <lineage>
        <taxon>Bacteria</taxon>
        <taxon>Pseudomonadati</taxon>
        <taxon>Bacteroidota</taxon>
        <taxon>Flavobacteriia</taxon>
        <taxon>Flavobacteriales</taxon>
        <taxon>Weeksellaceae</taxon>
        <taxon>Chryseobacterium group</taxon>
        <taxon>Chryseobacterium</taxon>
    </lineage>
</organism>
<name>A0A1B8ZQ88_9FLAO</name>
<feature type="chain" id="PRO_5008620936" description="Lipoprotein" evidence="2">
    <location>
        <begin position="21"/>
        <end position="123"/>
    </location>
</feature>
<keyword evidence="2" id="KW-0732">Signal</keyword>
<evidence type="ECO:0008006" key="7">
    <source>
        <dbReference type="Google" id="ProtNLM"/>
    </source>
</evidence>
<reference evidence="5" key="1">
    <citation type="submission" date="2016-07" db="EMBL/GenBank/DDBJ databases">
        <authorList>
            <person name="Florea S."/>
            <person name="Webb J.S."/>
            <person name="Jaromczyk J."/>
            <person name="Schardl C.L."/>
        </authorList>
    </citation>
    <scope>NUCLEOTIDE SEQUENCE [LARGE SCALE GENOMIC DNA]</scope>
    <source>
        <strain evidence="5">CC-VM-7</strain>
    </source>
</reference>
<evidence type="ECO:0000313" key="3">
    <source>
        <dbReference type="EMBL" id="MEE6129400.1"/>
    </source>
</evidence>
<comment type="caution">
    <text evidence="4">The sequence shown here is derived from an EMBL/GenBank/DDBJ whole genome shotgun (WGS) entry which is preliminary data.</text>
</comment>
<dbReference type="OrthoDB" id="963096at2"/>
<dbReference type="Proteomes" id="UP000093432">
    <property type="component" value="Unassembled WGS sequence"/>
</dbReference>
<dbReference type="EMBL" id="JAZGJU010000046">
    <property type="protein sequence ID" value="MEE6129400.1"/>
    <property type="molecule type" value="Genomic_DNA"/>
</dbReference>
<evidence type="ECO:0000313" key="5">
    <source>
        <dbReference type="Proteomes" id="UP000093432"/>
    </source>
</evidence>
<evidence type="ECO:0000256" key="1">
    <source>
        <dbReference type="SAM" id="MobiDB-lite"/>
    </source>
</evidence>
<gene>
    <name evidence="4" type="ORF">BBI00_04965</name>
    <name evidence="3" type="ORF">V2E39_18515</name>
</gene>
<keyword evidence="6" id="KW-1185">Reference proteome</keyword>